<sequence>MESTSVAFGVCIVVSLFITTHLEPVEGESTPLCQIWNSTTVDCTYTWDKIHQPLNQVPPGIPKSVTELTLTGNNITRLYNDSFEGLTNLKHLDLSQTRIRTIQKGAFEALKNLTWLDIAFSTDTTHLENNLFGNLASLKYLVLEMSAHTFGEHIFGGLAKLKYLHLRLVDASNLPDQSFYPLASLENLTIHYDRANNFFQRGLLWAPLHKLKTLVLIFGDDNIFHFGSAFQNFSRLESLQLSHFGTSRLNLTVEMFRSLTSTLKHLSLASYTMYHIEPGLLHSLSHLQTLELRDATLDSFSNLVRVLPELNNTRIHELAFGLGEDAIKANTLDALKGLLDLEAITIDTRGCKAIHAYAFEGFVHLRKLNLGGGSLQTLQNHSFTGMTSLADLDLGSNDISILPGGVFEGLVSLTHLDLSYNQLESSRQGVEYDASFDFSSFENLSRLNLSFNRLTHVPTVGLPERLDALEVQHNNIGSYIYNSVLFIPHVTYLDVSHNHIQSLIVASPAGTSTLETLKLDNNALKAIDGKFMEGLVTLQTLTLSHNKLQVIEKGTFRWVNKLTKLDISNNKIATIAPSAFRWLPDLEFLDLSNNNIQQISTLTFDGLGNLTELNLAGNEIVDIGNAFDDLHLLRILSLKSNALAVLDQTTVSPVLEQLESIDISGNPFLCDCTLLWFVEWALDIYDTVLDWNNPYPSQSYQCAVPSYLHGRQIKEGLSQKHQNDRERVSTRGTFFNIDCTHKSSTLLAIMLSVAILVVIIAVYVSWKRLKSRGPQDIKIFDLTTKTHDAFVMYSNKDRWWVNKLIKDSKLEEDYRLIDHERDFVGGVNIHENIENAQQGSLRIICVVSENFLQSNWCKDELNRYMYKHADSGGQLPFPIIVLLEDISASEVNNHQGYARKNARP</sequence>
<feature type="transmembrane region" description="Helical" evidence="14">
    <location>
        <begin position="746"/>
        <end position="766"/>
    </location>
</feature>
<dbReference type="RefSeq" id="XP_035660174.1">
    <property type="nucleotide sequence ID" value="XM_035804281.1"/>
</dbReference>
<dbReference type="InterPro" id="IPR035897">
    <property type="entry name" value="Toll_tir_struct_dom_sf"/>
</dbReference>
<dbReference type="InterPro" id="IPR001611">
    <property type="entry name" value="Leu-rich_rpt"/>
</dbReference>
<keyword evidence="13" id="KW-0395">Inflammatory response</keyword>
<organism evidence="17 18">
    <name type="scientific">Branchiostoma floridae</name>
    <name type="common">Florida lancelet</name>
    <name type="synonym">Amphioxus</name>
    <dbReference type="NCBI Taxonomy" id="7739"/>
    <lineage>
        <taxon>Eukaryota</taxon>
        <taxon>Metazoa</taxon>
        <taxon>Chordata</taxon>
        <taxon>Cephalochordata</taxon>
        <taxon>Leptocardii</taxon>
        <taxon>Amphioxiformes</taxon>
        <taxon>Branchiostomatidae</taxon>
        <taxon>Branchiostoma</taxon>
    </lineage>
</organism>
<dbReference type="OMA" id="THMERFT"/>
<dbReference type="PRINTS" id="PR00019">
    <property type="entry name" value="LEURICHRPT"/>
</dbReference>
<dbReference type="GO" id="GO:0038023">
    <property type="term" value="F:signaling receptor activity"/>
    <property type="evidence" value="ECO:0000318"/>
    <property type="project" value="GO_Central"/>
</dbReference>
<evidence type="ECO:0000256" key="15">
    <source>
        <dbReference type="SAM" id="SignalP"/>
    </source>
</evidence>
<dbReference type="InterPro" id="IPR003591">
    <property type="entry name" value="Leu-rich_rpt_typical-subtyp"/>
</dbReference>
<gene>
    <name evidence="18" type="primary">LOC118404899</name>
</gene>
<keyword evidence="5 14" id="KW-0812">Transmembrane</keyword>
<dbReference type="GeneID" id="118404899"/>
<dbReference type="SMART" id="SM00255">
    <property type="entry name" value="TIR"/>
    <property type="match status" value="1"/>
</dbReference>
<dbReference type="PROSITE" id="PS50104">
    <property type="entry name" value="TIR"/>
    <property type="match status" value="1"/>
</dbReference>
<reference evidence="18" key="2">
    <citation type="submission" date="2025-08" db="UniProtKB">
        <authorList>
            <consortium name="RefSeq"/>
        </authorList>
    </citation>
    <scope>IDENTIFICATION</scope>
    <source>
        <strain evidence="18">S238N-H82</strain>
        <tissue evidence="18">Testes</tissue>
    </source>
</reference>
<proteinExistence type="inferred from homology"/>
<evidence type="ECO:0000256" key="3">
    <source>
        <dbReference type="ARBA" id="ARBA00022588"/>
    </source>
</evidence>
<evidence type="ECO:0000256" key="5">
    <source>
        <dbReference type="ARBA" id="ARBA00022692"/>
    </source>
</evidence>
<reference evidence="17" key="1">
    <citation type="journal article" date="2020" name="Nat. Ecol. Evol.">
        <title>Deeply conserved synteny resolves early events in vertebrate evolution.</title>
        <authorList>
            <person name="Simakov O."/>
            <person name="Marletaz F."/>
            <person name="Yue J.X."/>
            <person name="O'Connell B."/>
            <person name="Jenkins J."/>
            <person name="Brandt A."/>
            <person name="Calef R."/>
            <person name="Tung C.H."/>
            <person name="Huang T.K."/>
            <person name="Schmutz J."/>
            <person name="Satoh N."/>
            <person name="Yu J.K."/>
            <person name="Putnam N.H."/>
            <person name="Green R.E."/>
            <person name="Rokhsar D.S."/>
        </authorList>
    </citation>
    <scope>NUCLEOTIDE SEQUENCE [LARGE SCALE GENOMIC DNA]</scope>
    <source>
        <strain evidence="17">S238N-H82</strain>
    </source>
</reference>
<evidence type="ECO:0000256" key="7">
    <source>
        <dbReference type="ARBA" id="ARBA00022737"/>
    </source>
</evidence>
<evidence type="ECO:0000256" key="13">
    <source>
        <dbReference type="ARBA" id="ARBA00023198"/>
    </source>
</evidence>
<dbReference type="SUPFAM" id="SSF52200">
    <property type="entry name" value="Toll/Interleukin receptor TIR domain"/>
    <property type="match status" value="1"/>
</dbReference>
<evidence type="ECO:0000256" key="14">
    <source>
        <dbReference type="SAM" id="Phobius"/>
    </source>
</evidence>
<dbReference type="PANTHER" id="PTHR24365">
    <property type="entry name" value="TOLL-LIKE RECEPTOR"/>
    <property type="match status" value="1"/>
</dbReference>
<dbReference type="InterPro" id="IPR032675">
    <property type="entry name" value="LRR_dom_sf"/>
</dbReference>
<dbReference type="Gene3D" id="3.80.10.10">
    <property type="entry name" value="Ribonuclease Inhibitor"/>
    <property type="match status" value="4"/>
</dbReference>
<evidence type="ECO:0000256" key="11">
    <source>
        <dbReference type="ARBA" id="ARBA00023170"/>
    </source>
</evidence>
<dbReference type="InterPro" id="IPR000157">
    <property type="entry name" value="TIR_dom"/>
</dbReference>
<name>A0A9J7HIA9_BRAFL</name>
<evidence type="ECO:0000313" key="18">
    <source>
        <dbReference type="RefSeq" id="XP_035660174.1"/>
    </source>
</evidence>
<dbReference type="GO" id="GO:0005886">
    <property type="term" value="C:plasma membrane"/>
    <property type="evidence" value="ECO:0000318"/>
    <property type="project" value="GO_Central"/>
</dbReference>
<dbReference type="Pfam" id="PF13516">
    <property type="entry name" value="LRR_6"/>
    <property type="match status" value="1"/>
</dbReference>
<dbReference type="SMART" id="SM00369">
    <property type="entry name" value="LRR_TYP"/>
    <property type="match status" value="12"/>
</dbReference>
<dbReference type="GO" id="GO:0045087">
    <property type="term" value="P:innate immune response"/>
    <property type="evidence" value="ECO:0007669"/>
    <property type="project" value="UniProtKB-KW"/>
</dbReference>
<dbReference type="FunFam" id="3.80.10.10:FF:000732">
    <property type="entry name" value="GD11101"/>
    <property type="match status" value="1"/>
</dbReference>
<dbReference type="SMART" id="SM00365">
    <property type="entry name" value="LRR_SD22"/>
    <property type="match status" value="6"/>
</dbReference>
<evidence type="ECO:0000256" key="4">
    <source>
        <dbReference type="ARBA" id="ARBA00022614"/>
    </source>
</evidence>
<keyword evidence="17" id="KW-1185">Reference proteome</keyword>
<dbReference type="InterPro" id="IPR000483">
    <property type="entry name" value="Cys-rich_flank_reg_C"/>
</dbReference>
<evidence type="ECO:0000256" key="10">
    <source>
        <dbReference type="ARBA" id="ARBA00023136"/>
    </source>
</evidence>
<dbReference type="AlphaFoldDB" id="A0A9J7HIA9"/>
<keyword evidence="10 14" id="KW-0472">Membrane</keyword>
<evidence type="ECO:0000256" key="8">
    <source>
        <dbReference type="ARBA" id="ARBA00022859"/>
    </source>
</evidence>
<keyword evidence="11" id="KW-0675">Receptor</keyword>
<evidence type="ECO:0000313" key="17">
    <source>
        <dbReference type="Proteomes" id="UP000001554"/>
    </source>
</evidence>
<feature type="signal peptide" evidence="15">
    <location>
        <begin position="1"/>
        <end position="27"/>
    </location>
</feature>
<evidence type="ECO:0000256" key="6">
    <source>
        <dbReference type="ARBA" id="ARBA00022729"/>
    </source>
</evidence>
<keyword evidence="6 15" id="KW-0732">Signal</keyword>
<dbReference type="GO" id="GO:0007165">
    <property type="term" value="P:signal transduction"/>
    <property type="evidence" value="ECO:0000318"/>
    <property type="project" value="GO_Central"/>
</dbReference>
<evidence type="ECO:0000256" key="1">
    <source>
        <dbReference type="ARBA" id="ARBA00004479"/>
    </source>
</evidence>
<dbReference type="Pfam" id="PF01582">
    <property type="entry name" value="TIR"/>
    <property type="match status" value="1"/>
</dbReference>
<evidence type="ECO:0000256" key="9">
    <source>
        <dbReference type="ARBA" id="ARBA00022989"/>
    </source>
</evidence>
<feature type="chain" id="PRO_5039946791" evidence="15">
    <location>
        <begin position="28"/>
        <end position="904"/>
    </location>
</feature>
<comment type="similarity">
    <text evidence="2">Belongs to the Toll-like receptor family.</text>
</comment>
<dbReference type="SMART" id="SM00082">
    <property type="entry name" value="LRRCT"/>
    <property type="match status" value="1"/>
</dbReference>
<evidence type="ECO:0000259" key="16">
    <source>
        <dbReference type="PROSITE" id="PS50104"/>
    </source>
</evidence>
<dbReference type="GO" id="GO:0006954">
    <property type="term" value="P:inflammatory response"/>
    <property type="evidence" value="ECO:0000318"/>
    <property type="project" value="GO_Central"/>
</dbReference>
<comment type="subcellular location">
    <subcellularLocation>
        <location evidence="1">Membrane</location>
        <topology evidence="1">Single-pass type I membrane protein</topology>
    </subcellularLocation>
</comment>
<protein>
    <submittedName>
        <fullName evidence="18">Toll-like receptor 4</fullName>
    </submittedName>
</protein>
<dbReference type="FunFam" id="3.80.10.10:FF:001164">
    <property type="entry name" value="GH01279p"/>
    <property type="match status" value="1"/>
</dbReference>
<dbReference type="KEGG" id="bfo:118404899"/>
<keyword evidence="9 14" id="KW-1133">Transmembrane helix</keyword>
<evidence type="ECO:0000256" key="12">
    <source>
        <dbReference type="ARBA" id="ARBA00023180"/>
    </source>
</evidence>
<keyword evidence="7" id="KW-0677">Repeat</keyword>
<dbReference type="Pfam" id="PF13855">
    <property type="entry name" value="LRR_8"/>
    <property type="match status" value="3"/>
</dbReference>
<dbReference type="Gene3D" id="3.40.50.10140">
    <property type="entry name" value="Toll/interleukin-1 receptor homology (TIR) domain"/>
    <property type="match status" value="1"/>
</dbReference>
<evidence type="ECO:0000256" key="2">
    <source>
        <dbReference type="ARBA" id="ARBA00009634"/>
    </source>
</evidence>
<keyword evidence="8" id="KW-0391">Immunity</keyword>
<keyword evidence="3" id="KW-0399">Innate immunity</keyword>
<dbReference type="Proteomes" id="UP000001554">
    <property type="component" value="Chromosome 17"/>
</dbReference>
<accession>A0A9J7HIA9</accession>
<dbReference type="SUPFAM" id="SSF52058">
    <property type="entry name" value="L domain-like"/>
    <property type="match status" value="2"/>
</dbReference>
<dbReference type="PANTHER" id="PTHR24365:SF530">
    <property type="entry name" value="MSTPROX-RELATED"/>
    <property type="match status" value="1"/>
</dbReference>
<keyword evidence="4" id="KW-0433">Leucine-rich repeat</keyword>
<dbReference type="OrthoDB" id="2190652at2759"/>
<dbReference type="PROSITE" id="PS51450">
    <property type="entry name" value="LRR"/>
    <property type="match status" value="3"/>
</dbReference>
<feature type="domain" description="TIR" evidence="16">
    <location>
        <begin position="785"/>
        <end position="904"/>
    </location>
</feature>
<keyword evidence="12" id="KW-0325">Glycoprotein</keyword>